<proteinExistence type="predicted"/>
<comment type="caution">
    <text evidence="2">The sequence shown here is derived from an EMBL/GenBank/DDBJ whole genome shotgun (WGS) entry which is preliminary data.</text>
</comment>
<reference evidence="2 3" key="1">
    <citation type="submission" date="2019-05" db="EMBL/GenBank/DDBJ databases">
        <title>Another draft genome of Portunus trituberculatus and its Hox gene families provides insights of decapod evolution.</title>
        <authorList>
            <person name="Jeong J.-H."/>
            <person name="Song I."/>
            <person name="Kim S."/>
            <person name="Choi T."/>
            <person name="Kim D."/>
            <person name="Ryu S."/>
            <person name="Kim W."/>
        </authorList>
    </citation>
    <scope>NUCLEOTIDE SEQUENCE [LARGE SCALE GENOMIC DNA]</scope>
    <source>
        <tissue evidence="2">Muscle</tissue>
    </source>
</reference>
<dbReference type="AlphaFoldDB" id="A0A5B7IXV4"/>
<keyword evidence="3" id="KW-1185">Reference proteome</keyword>
<organism evidence="2 3">
    <name type="scientific">Portunus trituberculatus</name>
    <name type="common">Swimming crab</name>
    <name type="synonym">Neptunus trituberculatus</name>
    <dbReference type="NCBI Taxonomy" id="210409"/>
    <lineage>
        <taxon>Eukaryota</taxon>
        <taxon>Metazoa</taxon>
        <taxon>Ecdysozoa</taxon>
        <taxon>Arthropoda</taxon>
        <taxon>Crustacea</taxon>
        <taxon>Multicrustacea</taxon>
        <taxon>Malacostraca</taxon>
        <taxon>Eumalacostraca</taxon>
        <taxon>Eucarida</taxon>
        <taxon>Decapoda</taxon>
        <taxon>Pleocyemata</taxon>
        <taxon>Brachyura</taxon>
        <taxon>Eubrachyura</taxon>
        <taxon>Portunoidea</taxon>
        <taxon>Portunidae</taxon>
        <taxon>Portuninae</taxon>
        <taxon>Portunus</taxon>
    </lineage>
</organism>
<keyword evidence="1" id="KW-0732">Signal</keyword>
<evidence type="ECO:0000256" key="1">
    <source>
        <dbReference type="SAM" id="SignalP"/>
    </source>
</evidence>
<accession>A0A5B7IXV4</accession>
<evidence type="ECO:0000313" key="2">
    <source>
        <dbReference type="EMBL" id="MPC87109.1"/>
    </source>
</evidence>
<feature type="chain" id="PRO_5022785001" description="Secreted protein" evidence="1">
    <location>
        <begin position="26"/>
        <end position="78"/>
    </location>
</feature>
<evidence type="ECO:0008006" key="4">
    <source>
        <dbReference type="Google" id="ProtNLM"/>
    </source>
</evidence>
<name>A0A5B7IXV4_PORTR</name>
<sequence>MLNTDNKLFLLLIFFLDQTITTVSTYRLSECQQLSELLSGPKSFQVYKQPFSHVASHRPDPRRQDVKHCDTIKMQFCH</sequence>
<feature type="signal peptide" evidence="1">
    <location>
        <begin position="1"/>
        <end position="25"/>
    </location>
</feature>
<dbReference type="Proteomes" id="UP000324222">
    <property type="component" value="Unassembled WGS sequence"/>
</dbReference>
<gene>
    <name evidence="2" type="ORF">E2C01_081960</name>
</gene>
<dbReference type="EMBL" id="VSRR010073524">
    <property type="protein sequence ID" value="MPC87109.1"/>
    <property type="molecule type" value="Genomic_DNA"/>
</dbReference>
<evidence type="ECO:0000313" key="3">
    <source>
        <dbReference type="Proteomes" id="UP000324222"/>
    </source>
</evidence>
<protein>
    <recommendedName>
        <fullName evidence="4">Secreted protein</fullName>
    </recommendedName>
</protein>